<dbReference type="EMBL" id="AEEC02000067">
    <property type="protein sequence ID" value="EOA02114.1"/>
    <property type="molecule type" value="Genomic_DNA"/>
</dbReference>
<dbReference type="GO" id="GO:0008725">
    <property type="term" value="F:DNA-3-methyladenine glycosylase activity"/>
    <property type="evidence" value="ECO:0007669"/>
    <property type="project" value="InterPro"/>
</dbReference>
<protein>
    <submittedName>
        <fullName evidence="2">DNA-3-methyladenine glycosylase I</fullName>
    </submittedName>
</protein>
<dbReference type="AlphaFoldDB" id="A0AAI9I9P1"/>
<evidence type="ECO:0000256" key="1">
    <source>
        <dbReference type="PIRSR" id="PIRSR605019-1"/>
    </source>
</evidence>
<proteinExistence type="predicted"/>
<comment type="caution">
    <text evidence="2">The sequence shown here is derived from an EMBL/GenBank/DDBJ whole genome shotgun (WGS) entry which is preliminary data.</text>
</comment>
<accession>A0AAI9I9P1</accession>
<keyword evidence="1" id="KW-0862">Zinc</keyword>
<dbReference type="Gene3D" id="1.10.340.30">
    <property type="entry name" value="Hypothetical protein, domain 2"/>
    <property type="match status" value="1"/>
</dbReference>
<dbReference type="GO" id="GO:0046872">
    <property type="term" value="F:metal ion binding"/>
    <property type="evidence" value="ECO:0007669"/>
    <property type="project" value="UniProtKB-KW"/>
</dbReference>
<gene>
    <name evidence="2" type="ORF">HFRIS_024142</name>
</gene>
<dbReference type="Pfam" id="PF03352">
    <property type="entry name" value="Adenine_glyco"/>
    <property type="match status" value="1"/>
</dbReference>
<name>A0AAI9I9P1_9BURK</name>
<sequence length="151" mass="16801">MLNLEGAQAGLSWETVLNKRETYRAAFDQWDAEKIARYDERKVAQLLADAGIVRNRLKVAATIGNARAYLKLREEVGGLDPYLWGQVDGQPIVNRWASLADCPAKTPLSDAISKDLAKRGFKFVGSTIIYAYLQGVGVINDHVRDCHCHGR</sequence>
<dbReference type="InterPro" id="IPR011257">
    <property type="entry name" value="DNA_glycosylase"/>
</dbReference>
<keyword evidence="1" id="KW-0479">Metal-binding</keyword>
<feature type="binding site" evidence="1">
    <location>
        <position position="142"/>
    </location>
    <ligand>
        <name>Zn(2+)</name>
        <dbReference type="ChEBI" id="CHEBI:29105"/>
    </ligand>
</feature>
<dbReference type="SUPFAM" id="SSF48150">
    <property type="entry name" value="DNA-glycosylase"/>
    <property type="match status" value="1"/>
</dbReference>
<dbReference type="PANTHER" id="PTHR30037:SF4">
    <property type="entry name" value="DNA-3-METHYLADENINE GLYCOSYLASE I"/>
    <property type="match status" value="1"/>
</dbReference>
<dbReference type="InterPro" id="IPR005019">
    <property type="entry name" value="Adenine_glyco"/>
</dbReference>
<dbReference type="GO" id="GO:0006284">
    <property type="term" value="P:base-excision repair"/>
    <property type="evidence" value="ECO:0007669"/>
    <property type="project" value="InterPro"/>
</dbReference>
<dbReference type="PANTHER" id="PTHR30037">
    <property type="entry name" value="DNA-3-METHYLADENINE GLYCOSYLASE 1"/>
    <property type="match status" value="1"/>
</dbReference>
<evidence type="ECO:0000313" key="3">
    <source>
        <dbReference type="Proteomes" id="UP000006772"/>
    </source>
</evidence>
<feature type="binding site" evidence="1">
    <location>
        <position position="146"/>
    </location>
    <ligand>
        <name>Zn(2+)</name>
        <dbReference type="ChEBI" id="CHEBI:29105"/>
    </ligand>
</feature>
<dbReference type="Proteomes" id="UP000006772">
    <property type="component" value="Unassembled WGS sequence"/>
</dbReference>
<dbReference type="InterPro" id="IPR052891">
    <property type="entry name" value="DNA-3mA_glycosylase"/>
</dbReference>
<organism evidence="2 3">
    <name type="scientific">Herbaspirillum frisingense GSF30</name>
    <dbReference type="NCBI Taxonomy" id="864073"/>
    <lineage>
        <taxon>Bacteria</taxon>
        <taxon>Pseudomonadati</taxon>
        <taxon>Pseudomonadota</taxon>
        <taxon>Betaproteobacteria</taxon>
        <taxon>Burkholderiales</taxon>
        <taxon>Oxalobacteraceae</taxon>
        <taxon>Herbaspirillum</taxon>
    </lineage>
</organism>
<evidence type="ECO:0000313" key="2">
    <source>
        <dbReference type="EMBL" id="EOA02114.1"/>
    </source>
</evidence>
<reference evidence="2 3" key="1">
    <citation type="journal article" date="2013" name="Front. Microbiol.">
        <title>The genome of the endophytic bacterium H. frisingense GSF30(T) identifies diverse strategies in the Herbaspirillum genus to interact with plants.</title>
        <authorList>
            <person name="Straub D."/>
            <person name="Rothballer M."/>
            <person name="Hartmann A."/>
            <person name="Ludewig U."/>
        </authorList>
    </citation>
    <scope>NUCLEOTIDE SEQUENCE [LARGE SCALE GENOMIC DNA]</scope>
    <source>
        <strain evidence="2 3">GSF30</strain>
    </source>
</reference>